<evidence type="ECO:0000256" key="2">
    <source>
        <dbReference type="ARBA" id="ARBA00011738"/>
    </source>
</evidence>
<feature type="domain" description="CR-type" evidence="17">
    <location>
        <begin position="145"/>
        <end position="223"/>
    </location>
</feature>
<dbReference type="Gene3D" id="1.10.287.110">
    <property type="entry name" value="DnaJ domain"/>
    <property type="match status" value="1"/>
</dbReference>
<evidence type="ECO:0000256" key="13">
    <source>
        <dbReference type="ARBA" id="ARBA00067609"/>
    </source>
</evidence>
<dbReference type="InterPro" id="IPR001623">
    <property type="entry name" value="DnaJ_domain"/>
</dbReference>
<evidence type="ECO:0000256" key="12">
    <source>
        <dbReference type="ARBA" id="ARBA00061004"/>
    </source>
</evidence>
<dbReference type="PROSITE" id="PS00636">
    <property type="entry name" value="DNAJ_1"/>
    <property type="match status" value="1"/>
</dbReference>
<keyword evidence="5 14" id="KW-0479">Metal-binding</keyword>
<comment type="subunit">
    <text evidence="2 14">Homodimer.</text>
</comment>
<dbReference type="FunFam" id="1.10.287.110:FF:000034">
    <property type="entry name" value="Chaperone protein DnaJ"/>
    <property type="match status" value="1"/>
</dbReference>
<comment type="function">
    <text evidence="11 14">Participates actively in the response to hyperosmotic and heat shock by preventing the aggregation of stress-denatured proteins and by disaggregating proteins, also in an autonomous, DnaK-independent fashion. Unfolded proteins bind initially to DnaJ; upon interaction with the DnaJ-bound protein, DnaK hydrolyzes its bound ATP, resulting in the formation of a stable complex. GrpE releases ADP from DnaK; ATP binding to DnaK triggers the release of the substrate protein, thus completing the reaction cycle. Several rounds of ATP-dependent interactions between DnaJ, DnaK and GrpE are required for fully efficient folding. Also involved, together with DnaK and GrpE, in the DNA replication of plasmids through activation of initiation proteins.</text>
</comment>
<dbReference type="Pfam" id="PF01556">
    <property type="entry name" value="DnaJ_C"/>
    <property type="match status" value="1"/>
</dbReference>
<keyword evidence="6 14" id="KW-0677">Repeat</keyword>
<dbReference type="GO" id="GO:0008270">
    <property type="term" value="F:zinc ion binding"/>
    <property type="evidence" value="ECO:0007669"/>
    <property type="project" value="UniProtKB-UniRule"/>
</dbReference>
<evidence type="ECO:0000256" key="10">
    <source>
        <dbReference type="ARBA" id="ARBA00023186"/>
    </source>
</evidence>
<dbReference type="SUPFAM" id="SSF57938">
    <property type="entry name" value="DnaJ/Hsp40 cysteine-rich domain"/>
    <property type="match status" value="1"/>
</dbReference>
<dbReference type="GO" id="GO:0005737">
    <property type="term" value="C:cytoplasm"/>
    <property type="evidence" value="ECO:0007669"/>
    <property type="project" value="UniProtKB-SubCell"/>
</dbReference>
<feature type="binding site" evidence="14">
    <location>
        <position position="211"/>
    </location>
    <ligand>
        <name>Zn(2+)</name>
        <dbReference type="ChEBI" id="CHEBI:29105"/>
        <label>1</label>
    </ligand>
</feature>
<feature type="binding site" evidence="14">
    <location>
        <position position="161"/>
    </location>
    <ligand>
        <name>Zn(2+)</name>
        <dbReference type="ChEBI" id="CHEBI:29105"/>
        <label>1</label>
    </ligand>
</feature>
<feature type="repeat" description="CXXCXGXG motif" evidence="14">
    <location>
        <begin position="175"/>
        <end position="182"/>
    </location>
</feature>
<dbReference type="GO" id="GO:0006260">
    <property type="term" value="P:DNA replication"/>
    <property type="evidence" value="ECO:0007669"/>
    <property type="project" value="UniProtKB-KW"/>
</dbReference>
<gene>
    <name evidence="14 18" type="primary">dnaJ</name>
    <name evidence="18" type="ORF">SBA1_350021</name>
</gene>
<dbReference type="InterPro" id="IPR008971">
    <property type="entry name" value="HSP40/DnaJ_pept-bd"/>
</dbReference>
<evidence type="ECO:0000313" key="19">
    <source>
        <dbReference type="Proteomes" id="UP000238701"/>
    </source>
</evidence>
<dbReference type="PROSITE" id="PS51188">
    <property type="entry name" value="ZF_CR"/>
    <property type="match status" value="1"/>
</dbReference>
<dbReference type="FunFam" id="2.10.230.10:FF:000002">
    <property type="entry name" value="Molecular chaperone DnaJ"/>
    <property type="match status" value="1"/>
</dbReference>
<keyword evidence="8 14" id="KW-0862">Zinc</keyword>
<accession>A0A2U3KNU3</accession>
<protein>
    <recommendedName>
        <fullName evidence="13 14">Chaperone protein DnaJ</fullName>
    </recommendedName>
</protein>
<keyword evidence="10 14" id="KW-0143">Chaperone</keyword>
<reference evidence="19" key="1">
    <citation type="submission" date="2018-02" db="EMBL/GenBank/DDBJ databases">
        <authorList>
            <person name="Hausmann B."/>
        </authorList>
    </citation>
    <scope>NUCLEOTIDE SEQUENCE [LARGE SCALE GENOMIC DNA]</scope>
    <source>
        <strain evidence="19">Peat soil MAG SbA1</strain>
    </source>
</reference>
<dbReference type="CDD" id="cd10719">
    <property type="entry name" value="DnaJ_zf"/>
    <property type="match status" value="1"/>
</dbReference>
<feature type="binding site" evidence="14">
    <location>
        <position position="175"/>
    </location>
    <ligand>
        <name>Zn(2+)</name>
        <dbReference type="ChEBI" id="CHEBI:29105"/>
        <label>2</label>
    </ligand>
</feature>
<evidence type="ECO:0000256" key="3">
    <source>
        <dbReference type="ARBA" id="ARBA00022490"/>
    </source>
</evidence>
<feature type="repeat" description="CXXCXGXG motif" evidence="14">
    <location>
        <begin position="211"/>
        <end position="218"/>
    </location>
</feature>
<proteinExistence type="inferred from homology"/>
<dbReference type="PRINTS" id="PR00625">
    <property type="entry name" value="JDOMAIN"/>
</dbReference>
<evidence type="ECO:0000256" key="8">
    <source>
        <dbReference type="ARBA" id="ARBA00022833"/>
    </source>
</evidence>
<dbReference type="Gene3D" id="2.60.260.20">
    <property type="entry name" value="Urease metallochaperone UreE, N-terminal domain"/>
    <property type="match status" value="2"/>
</dbReference>
<dbReference type="GO" id="GO:0009408">
    <property type="term" value="P:response to heat"/>
    <property type="evidence" value="ECO:0007669"/>
    <property type="project" value="InterPro"/>
</dbReference>
<keyword evidence="3 14" id="KW-0963">Cytoplasm</keyword>
<comment type="similarity">
    <text evidence="12 14">Belongs to the DnaJ family.</text>
</comment>
<dbReference type="CDD" id="cd10747">
    <property type="entry name" value="DnaJ_C"/>
    <property type="match status" value="1"/>
</dbReference>
<dbReference type="GO" id="GO:0042026">
    <property type="term" value="P:protein refolding"/>
    <property type="evidence" value="ECO:0007669"/>
    <property type="project" value="TreeGrafter"/>
</dbReference>
<evidence type="ECO:0000256" key="14">
    <source>
        <dbReference type="HAMAP-Rule" id="MF_01152"/>
    </source>
</evidence>
<dbReference type="GO" id="GO:0051082">
    <property type="term" value="F:unfolded protein binding"/>
    <property type="evidence" value="ECO:0007669"/>
    <property type="project" value="UniProtKB-UniRule"/>
</dbReference>
<dbReference type="InterPro" id="IPR036410">
    <property type="entry name" value="HSP_DnaJ_Cys-rich_dom_sf"/>
</dbReference>
<dbReference type="InterPro" id="IPR012724">
    <property type="entry name" value="DnaJ"/>
</dbReference>
<dbReference type="InterPro" id="IPR001305">
    <property type="entry name" value="HSP_DnaJ_Cys-rich_dom"/>
</dbReference>
<feature type="domain" description="J" evidence="16">
    <location>
        <begin position="15"/>
        <end position="80"/>
    </location>
</feature>
<dbReference type="SMART" id="SM00271">
    <property type="entry name" value="DnaJ"/>
    <property type="match status" value="1"/>
</dbReference>
<dbReference type="FunFam" id="2.60.260.20:FF:000004">
    <property type="entry name" value="Molecular chaperone DnaJ"/>
    <property type="match status" value="1"/>
</dbReference>
<dbReference type="NCBIfam" id="NF008035">
    <property type="entry name" value="PRK10767.1"/>
    <property type="match status" value="1"/>
</dbReference>
<keyword evidence="4 14" id="KW-0235">DNA replication</keyword>
<feature type="repeat" description="CXXCXGXG motif" evidence="14">
    <location>
        <begin position="197"/>
        <end position="204"/>
    </location>
</feature>
<name>A0A2U3KNU3_9BACT</name>
<dbReference type="PROSITE" id="PS50076">
    <property type="entry name" value="DNAJ_2"/>
    <property type="match status" value="1"/>
</dbReference>
<dbReference type="SUPFAM" id="SSF46565">
    <property type="entry name" value="Chaperone J-domain"/>
    <property type="match status" value="1"/>
</dbReference>
<dbReference type="InterPro" id="IPR018253">
    <property type="entry name" value="DnaJ_domain_CS"/>
</dbReference>
<feature type="zinc finger region" description="CR-type" evidence="15">
    <location>
        <begin position="145"/>
        <end position="223"/>
    </location>
</feature>
<comment type="cofactor">
    <cofactor evidence="14">
        <name>Zn(2+)</name>
        <dbReference type="ChEBI" id="CHEBI:29105"/>
    </cofactor>
    <text evidence="14">Binds 2 Zn(2+) ions per monomer.</text>
</comment>
<evidence type="ECO:0000259" key="16">
    <source>
        <dbReference type="PROSITE" id="PS50076"/>
    </source>
</evidence>
<dbReference type="InterPro" id="IPR036869">
    <property type="entry name" value="J_dom_sf"/>
</dbReference>
<evidence type="ECO:0000256" key="15">
    <source>
        <dbReference type="PROSITE-ProRule" id="PRU00546"/>
    </source>
</evidence>
<evidence type="ECO:0000256" key="5">
    <source>
        <dbReference type="ARBA" id="ARBA00022723"/>
    </source>
</evidence>
<feature type="repeat" description="CXXCXGXG motif" evidence="14">
    <location>
        <begin position="158"/>
        <end position="165"/>
    </location>
</feature>
<dbReference type="CDD" id="cd06257">
    <property type="entry name" value="DnaJ"/>
    <property type="match status" value="1"/>
</dbReference>
<feature type="binding site" evidence="14">
    <location>
        <position position="178"/>
    </location>
    <ligand>
        <name>Zn(2+)</name>
        <dbReference type="ChEBI" id="CHEBI:29105"/>
        <label>2</label>
    </ligand>
</feature>
<evidence type="ECO:0000256" key="9">
    <source>
        <dbReference type="ARBA" id="ARBA00023016"/>
    </source>
</evidence>
<keyword evidence="9 14" id="KW-0346">Stress response</keyword>
<dbReference type="EMBL" id="OMOD01000128">
    <property type="protein sequence ID" value="SPF41284.1"/>
    <property type="molecule type" value="Genomic_DNA"/>
</dbReference>
<evidence type="ECO:0000256" key="6">
    <source>
        <dbReference type="ARBA" id="ARBA00022737"/>
    </source>
</evidence>
<dbReference type="SUPFAM" id="SSF49493">
    <property type="entry name" value="HSP40/DnaJ peptide-binding domain"/>
    <property type="match status" value="2"/>
</dbReference>
<dbReference type="PANTHER" id="PTHR43096:SF52">
    <property type="entry name" value="DNAJ HOMOLOG 1, MITOCHONDRIAL-RELATED"/>
    <property type="match status" value="1"/>
</dbReference>
<dbReference type="GO" id="GO:0005524">
    <property type="term" value="F:ATP binding"/>
    <property type="evidence" value="ECO:0007669"/>
    <property type="project" value="InterPro"/>
</dbReference>
<feature type="binding site" evidence="14">
    <location>
        <position position="200"/>
    </location>
    <ligand>
        <name>Zn(2+)</name>
        <dbReference type="ChEBI" id="CHEBI:29105"/>
        <label>2</label>
    </ligand>
</feature>
<feature type="binding site" evidence="14">
    <location>
        <position position="158"/>
    </location>
    <ligand>
        <name>Zn(2+)</name>
        <dbReference type="ChEBI" id="CHEBI:29105"/>
        <label>1</label>
    </ligand>
</feature>
<feature type="binding site" evidence="14">
    <location>
        <position position="214"/>
    </location>
    <ligand>
        <name>Zn(2+)</name>
        <dbReference type="ChEBI" id="CHEBI:29105"/>
        <label>1</label>
    </ligand>
</feature>
<dbReference type="GO" id="GO:0031072">
    <property type="term" value="F:heat shock protein binding"/>
    <property type="evidence" value="ECO:0007669"/>
    <property type="project" value="InterPro"/>
</dbReference>
<evidence type="ECO:0000256" key="7">
    <source>
        <dbReference type="ARBA" id="ARBA00022771"/>
    </source>
</evidence>
<sequence>MFEERLILTNNGKRDYYEVLGVSRTATEQELKSAYRKLALQLHPDRNPNNPDAEEKFKEVSEAYAVLADSEKRAAYDRFGHAGLGGGAGAGFDPTIFQDFSDIFGDFFGFGDLFGGAGGRRRSRVQRGADLREDLTLEFEEAFFGTETRVTVRRHEACEDCRGSGAAPGKGPTTCRSCGGRGQVRYQQGFFSIARTCPTCQGTGSVITDPCAKCKGEGRVLRQRTVDAKVPAGVEDGTRIRFAGGGEVGQFGGPAGDLYVVLHVNEHPFFAREGTDLHCVVPISVAQAAMGAEIRVPTMDGEHTLRIPEGTQPGTTFRVRNKGVPVLNGHGKGDLYVEMRIQIPSKLNKRQRELLQELDAISKVDNQPLMRSLLGKVKDMFG</sequence>
<dbReference type="NCBIfam" id="TIGR02349">
    <property type="entry name" value="DnaJ_bact"/>
    <property type="match status" value="1"/>
</dbReference>
<dbReference type="Proteomes" id="UP000238701">
    <property type="component" value="Unassembled WGS sequence"/>
</dbReference>
<dbReference type="HAMAP" id="MF_01152">
    <property type="entry name" value="DnaJ"/>
    <property type="match status" value="1"/>
</dbReference>
<dbReference type="Gene3D" id="2.10.230.10">
    <property type="entry name" value="Heat shock protein DnaJ, cysteine-rich domain"/>
    <property type="match status" value="1"/>
</dbReference>
<evidence type="ECO:0000256" key="4">
    <source>
        <dbReference type="ARBA" id="ARBA00022705"/>
    </source>
</evidence>
<dbReference type="PANTHER" id="PTHR43096">
    <property type="entry name" value="DNAJ HOMOLOG 1, MITOCHONDRIAL-RELATED"/>
    <property type="match status" value="1"/>
</dbReference>
<evidence type="ECO:0000256" key="11">
    <source>
        <dbReference type="ARBA" id="ARBA00053423"/>
    </source>
</evidence>
<organism evidence="18 19">
    <name type="scientific">Candidatus Sulfotelmatobacter kueseliae</name>
    <dbReference type="NCBI Taxonomy" id="2042962"/>
    <lineage>
        <taxon>Bacteria</taxon>
        <taxon>Pseudomonadati</taxon>
        <taxon>Acidobacteriota</taxon>
        <taxon>Terriglobia</taxon>
        <taxon>Terriglobales</taxon>
        <taxon>Candidatus Korobacteraceae</taxon>
        <taxon>Candidatus Sulfotelmatobacter</taxon>
    </lineage>
</organism>
<dbReference type="AlphaFoldDB" id="A0A2U3KNU3"/>
<feature type="binding site" evidence="14">
    <location>
        <position position="197"/>
    </location>
    <ligand>
        <name>Zn(2+)</name>
        <dbReference type="ChEBI" id="CHEBI:29105"/>
        <label>2</label>
    </ligand>
</feature>
<dbReference type="Pfam" id="PF00226">
    <property type="entry name" value="DnaJ"/>
    <property type="match status" value="1"/>
</dbReference>
<dbReference type="InterPro" id="IPR002939">
    <property type="entry name" value="DnaJ_C"/>
</dbReference>
<comment type="subcellular location">
    <subcellularLocation>
        <location evidence="1 14">Cytoplasm</location>
    </subcellularLocation>
</comment>
<comment type="domain">
    <text evidence="14">The J domain is necessary and sufficient to stimulate DnaK ATPase activity. Zinc center 1 plays an important role in the autonomous, DnaK-independent chaperone activity of DnaJ. Zinc center 2 is essential for interaction with DnaK and for DnaJ activity.</text>
</comment>
<evidence type="ECO:0000313" key="18">
    <source>
        <dbReference type="EMBL" id="SPF41284.1"/>
    </source>
</evidence>
<evidence type="ECO:0000256" key="1">
    <source>
        <dbReference type="ARBA" id="ARBA00004496"/>
    </source>
</evidence>
<keyword evidence="7 14" id="KW-0863">Zinc-finger</keyword>
<dbReference type="Pfam" id="PF00684">
    <property type="entry name" value="DnaJ_CXXCXGXG"/>
    <property type="match status" value="1"/>
</dbReference>
<evidence type="ECO:0000259" key="17">
    <source>
        <dbReference type="PROSITE" id="PS51188"/>
    </source>
</evidence>